<evidence type="ECO:0000313" key="2">
    <source>
        <dbReference type="Proteomes" id="UP000312512"/>
    </source>
</evidence>
<proteinExistence type="predicted"/>
<dbReference type="Proteomes" id="UP000312512">
    <property type="component" value="Unassembled WGS sequence"/>
</dbReference>
<protein>
    <submittedName>
        <fullName evidence="1">Uncharacterized protein</fullName>
    </submittedName>
</protein>
<accession>A0A5P9YJ37</accession>
<dbReference type="EMBL" id="VDLX02000001">
    <property type="protein sequence ID" value="KAB8197415.1"/>
    <property type="molecule type" value="Genomic_DNA"/>
</dbReference>
<keyword evidence="2" id="KW-1185">Reference proteome</keyword>
<sequence length="128" mass="13466">MSTETERKTRRVGRWLLCFAVAGGAVAWAVHLLAAWGVVELVCSIGRRDVNGLPLHAFVIVATAVPAVPAAAALAAAWRIWQHDLAGATGRRERRARFLAELGLGLDALACLMIVFGAVALGVIAPCA</sequence>
<comment type="caution">
    <text evidence="1">The sequence shown here is derived from an EMBL/GenBank/DDBJ whole genome shotgun (WGS) entry which is preliminary data.</text>
</comment>
<dbReference type="RefSeq" id="WP_139628099.1">
    <property type="nucleotide sequence ID" value="NZ_CP045572.1"/>
</dbReference>
<organism evidence="1 2">
    <name type="scientific">Nonomuraea phyllanthi</name>
    <dbReference type="NCBI Taxonomy" id="2219224"/>
    <lineage>
        <taxon>Bacteria</taxon>
        <taxon>Bacillati</taxon>
        <taxon>Actinomycetota</taxon>
        <taxon>Actinomycetes</taxon>
        <taxon>Streptosporangiales</taxon>
        <taxon>Streptosporangiaceae</taxon>
        <taxon>Nonomuraea</taxon>
    </lineage>
</organism>
<accession>A0A5C4WX39</accession>
<gene>
    <name evidence="1" type="ORF">FH608_002325</name>
</gene>
<name>A0A5C4WX39_9ACTN</name>
<reference evidence="1 2" key="1">
    <citation type="submission" date="2019-10" db="EMBL/GenBank/DDBJ databases">
        <title>Nonomuraea sp. nov., isolated from Phyllanthus amarus.</title>
        <authorList>
            <person name="Klykleung N."/>
            <person name="Tanasupawat S."/>
        </authorList>
    </citation>
    <scope>NUCLEOTIDE SEQUENCE [LARGE SCALE GENOMIC DNA]</scope>
    <source>
        <strain evidence="1 2">PA1-10</strain>
    </source>
</reference>
<dbReference type="AlphaFoldDB" id="A0A5C4WX39"/>
<evidence type="ECO:0000313" key="1">
    <source>
        <dbReference type="EMBL" id="KAB8197415.1"/>
    </source>
</evidence>